<name>A0A367ZSX8_9BACT</name>
<evidence type="ECO:0000256" key="1">
    <source>
        <dbReference type="SAM" id="MobiDB-lite"/>
    </source>
</evidence>
<evidence type="ECO:0000313" key="3">
    <source>
        <dbReference type="Proteomes" id="UP000252355"/>
    </source>
</evidence>
<organism evidence="2 3">
    <name type="scientific">Candidatus Ozemobacter sibiricus</name>
    <dbReference type="NCBI Taxonomy" id="2268124"/>
    <lineage>
        <taxon>Bacteria</taxon>
        <taxon>Candidatus Ozemobacteria</taxon>
        <taxon>Candidatus Ozemobacterales</taxon>
        <taxon>Candidatus Ozemobacteraceae</taxon>
        <taxon>Candidatus Ozemobacter</taxon>
    </lineage>
</organism>
<comment type="caution">
    <text evidence="2">The sequence shown here is derived from an EMBL/GenBank/DDBJ whole genome shotgun (WGS) entry which is preliminary data.</text>
</comment>
<reference evidence="2 3" key="1">
    <citation type="submission" date="2018-05" db="EMBL/GenBank/DDBJ databases">
        <title>A metagenomic window into the 2 km-deep terrestrial subsurface aquifer revealed taxonomically and functionally diverse microbial community comprising novel uncultured bacterial lineages.</title>
        <authorList>
            <person name="Kadnikov V.V."/>
            <person name="Mardanov A.V."/>
            <person name="Beletsky A.V."/>
            <person name="Banks D."/>
            <person name="Pimenov N.V."/>
            <person name="Frank Y.A."/>
            <person name="Karnachuk O.V."/>
            <person name="Ravin N.V."/>
        </authorList>
    </citation>
    <scope>NUCLEOTIDE SEQUENCE [LARGE SCALE GENOMIC DNA]</scope>
    <source>
        <strain evidence="2">BY5</strain>
    </source>
</reference>
<feature type="region of interest" description="Disordered" evidence="1">
    <location>
        <begin position="1"/>
        <end position="24"/>
    </location>
</feature>
<dbReference type="EMBL" id="QOQW01000002">
    <property type="protein sequence ID" value="RCK81238.1"/>
    <property type="molecule type" value="Genomic_DNA"/>
</dbReference>
<dbReference type="Proteomes" id="UP000252355">
    <property type="component" value="Unassembled WGS sequence"/>
</dbReference>
<accession>A0A367ZSX8</accession>
<proteinExistence type="predicted"/>
<gene>
    <name evidence="2" type="ORF">OZSIB_2107</name>
</gene>
<dbReference type="AlphaFoldDB" id="A0A367ZSX8"/>
<evidence type="ECO:0000313" key="2">
    <source>
        <dbReference type="EMBL" id="RCK81238.1"/>
    </source>
</evidence>
<protein>
    <submittedName>
        <fullName evidence="2">Uncharacterized protein</fullName>
    </submittedName>
</protein>
<sequence length="94" mass="10440">MTIAQPLQDVHISSESTKAAEAPVEKPRLTLVPTTDPATDILQVLKVYQTQKRECWLCEKIAGALLGGKDTSDDEKWHFTTCVLSWESLVSPSR</sequence>